<keyword evidence="2" id="KW-1185">Reference proteome</keyword>
<dbReference type="EMBL" id="JAGTUK010000003">
    <property type="protein sequence ID" value="MBS0024484.1"/>
    <property type="molecule type" value="Genomic_DNA"/>
</dbReference>
<gene>
    <name evidence="1" type="ORF">KE274_10220</name>
</gene>
<evidence type="ECO:0008006" key="3">
    <source>
        <dbReference type="Google" id="ProtNLM"/>
    </source>
</evidence>
<evidence type="ECO:0000313" key="1">
    <source>
        <dbReference type="EMBL" id="MBS0024484.1"/>
    </source>
</evidence>
<proteinExistence type="predicted"/>
<protein>
    <recommendedName>
        <fullName evidence="3">DUF2262 domain-containing protein</fullName>
    </recommendedName>
</protein>
<accession>A0ABS5INH3</accession>
<organism evidence="1 2">
    <name type="scientific">Microbacterium paraoxydans</name>
    <dbReference type="NCBI Taxonomy" id="199592"/>
    <lineage>
        <taxon>Bacteria</taxon>
        <taxon>Bacillati</taxon>
        <taxon>Actinomycetota</taxon>
        <taxon>Actinomycetes</taxon>
        <taxon>Micrococcales</taxon>
        <taxon>Microbacteriaceae</taxon>
        <taxon>Microbacterium</taxon>
    </lineage>
</organism>
<comment type="caution">
    <text evidence="1">The sequence shown here is derived from an EMBL/GenBank/DDBJ whole genome shotgun (WGS) entry which is preliminary data.</text>
</comment>
<reference evidence="1 2" key="1">
    <citation type="submission" date="2021-04" db="EMBL/GenBank/DDBJ databases">
        <title>Whole genome analysis of root endophytic bacterium Microbacterium paraoxydans ku-mp colonizing RP-bio226 rice variety.</title>
        <authorList>
            <person name="Ulaganathan K."/>
            <person name="Latha B."/>
        </authorList>
    </citation>
    <scope>NUCLEOTIDE SEQUENCE [LARGE SCALE GENOMIC DNA]</scope>
    <source>
        <strain evidence="2">ku-mp</strain>
    </source>
</reference>
<evidence type="ECO:0000313" key="2">
    <source>
        <dbReference type="Proteomes" id="UP000678243"/>
    </source>
</evidence>
<dbReference type="Proteomes" id="UP000678243">
    <property type="component" value="Unassembled WGS sequence"/>
</dbReference>
<dbReference type="RefSeq" id="WP_211543441.1">
    <property type="nucleotide sequence ID" value="NZ_JAGTUK010000003.1"/>
</dbReference>
<sequence length="151" mass="16374">MSDPHPPLHDPALGDLHRATSELTDGTVLTHDWYVGSTPVEGSTLELMLEGTTPAEVEPLLPRLRDTVDRLSTLRRLATDAVVTRFSTGEPEPHELTDAATDLQLETLEAASDGTVVLHFTDTCGQHFPEGYWPAVHLGPDDAVLDVTVES</sequence>
<name>A0ABS5INH3_9MICO</name>